<keyword evidence="4" id="KW-1185">Reference proteome</keyword>
<dbReference type="PANTHER" id="PTHR23308">
    <property type="entry name" value="NUCLEAR INHIBITOR OF PROTEIN PHOSPHATASE-1"/>
    <property type="match status" value="1"/>
</dbReference>
<dbReference type="Gene3D" id="2.60.200.20">
    <property type="match status" value="1"/>
</dbReference>
<dbReference type="InterPro" id="IPR050923">
    <property type="entry name" value="Cell_Proc_Reg/RNA_Proc"/>
</dbReference>
<evidence type="ECO:0000313" key="4">
    <source>
        <dbReference type="Proteomes" id="UP001558713"/>
    </source>
</evidence>
<evidence type="ECO:0000259" key="2">
    <source>
        <dbReference type="PROSITE" id="PS50006"/>
    </source>
</evidence>
<dbReference type="SUPFAM" id="SSF49879">
    <property type="entry name" value="SMAD/FHA domain"/>
    <property type="match status" value="1"/>
</dbReference>
<feature type="region of interest" description="Disordered" evidence="1">
    <location>
        <begin position="252"/>
        <end position="304"/>
    </location>
</feature>
<reference evidence="3 4" key="1">
    <citation type="submission" date="2024-04" db="EMBL/GenBank/DDBJ databases">
        <title>Genome assembly C_amara_ONT_v2.</title>
        <authorList>
            <person name="Yant L."/>
            <person name="Moore C."/>
            <person name="Slenker M."/>
        </authorList>
    </citation>
    <scope>NUCLEOTIDE SEQUENCE [LARGE SCALE GENOMIC DNA]</scope>
    <source>
        <tissue evidence="3">Leaf</tissue>
    </source>
</reference>
<feature type="compositionally biased region" description="Basic residues" evidence="1">
    <location>
        <begin position="116"/>
        <end position="126"/>
    </location>
</feature>
<feature type="compositionally biased region" description="Basic and acidic residues" evidence="1">
    <location>
        <begin position="275"/>
        <end position="290"/>
    </location>
</feature>
<dbReference type="InterPro" id="IPR008984">
    <property type="entry name" value="SMAD_FHA_dom_sf"/>
</dbReference>
<feature type="region of interest" description="Disordered" evidence="1">
    <location>
        <begin position="317"/>
        <end position="419"/>
    </location>
</feature>
<protein>
    <submittedName>
        <fullName evidence="3">FHA domain-containing protein</fullName>
    </submittedName>
</protein>
<comment type="caution">
    <text evidence="3">The sequence shown here is derived from an EMBL/GenBank/DDBJ whole genome shotgun (WGS) entry which is preliminary data.</text>
</comment>
<dbReference type="Pfam" id="PF00498">
    <property type="entry name" value="FHA"/>
    <property type="match status" value="1"/>
</dbReference>
<dbReference type="PROSITE" id="PS50006">
    <property type="entry name" value="FHA_DOMAIN"/>
    <property type="match status" value="1"/>
</dbReference>
<feature type="compositionally biased region" description="Basic and acidic residues" evidence="1">
    <location>
        <begin position="326"/>
        <end position="372"/>
    </location>
</feature>
<evidence type="ECO:0000256" key="1">
    <source>
        <dbReference type="SAM" id="MobiDB-lite"/>
    </source>
</evidence>
<proteinExistence type="predicted"/>
<evidence type="ECO:0000313" key="3">
    <source>
        <dbReference type="EMBL" id="KAL1211383.1"/>
    </source>
</evidence>
<dbReference type="AlphaFoldDB" id="A0ABD1AXA3"/>
<feature type="region of interest" description="Disordered" evidence="1">
    <location>
        <begin position="111"/>
        <end position="177"/>
    </location>
</feature>
<dbReference type="Proteomes" id="UP001558713">
    <property type="component" value="Unassembled WGS sequence"/>
</dbReference>
<gene>
    <name evidence="3" type="ORF">V5N11_023402</name>
</gene>
<sequence length="554" mass="62840">MVPPLLKLEFTQGPRAGESLEYKPGSTIRIGRIVRGNQIAIKDAGISTKHIRIESDSENWVIHDLGSSNGTILNSDTLDPDTPVNLRHGDTIKLGEYTSIVVNFVSDVQAQEHKLPPRPRRNKKRFTVPDPVELVQEKPKRRGSRLPKQDNASSKENGDEHELPKRTRSSRKRTVEDIADKEKELEVEVENDKKVNSRAGRPRKKEISAIVKEVEVPVEKKVNSRVRRGKNTKSFQKLDLDSVKLEVEDTPKAVEISDRKRATRSKQIENASLGLDKEDSVLEEKDERRTSRATRSKKTEIGGDSFMNLEMVLNQARKSRAKRKKMEQELSKSVVEMEAKNDDAGEEALKKCHVEEDKDNEAQKGFSGRRDDKEDETEGYDGSKRVDQVEIELRKSTIGEDGETGNLQETEAECRDEERECEVKEAEIATLDGDGSKRVEQVELELSKKSTLGEDDLSCTVIEDGETENLQDTIACEVEDAGCDEEKVEQESSNKNVERVKVDLGKMALGEWFDFMEVQLPKQIVEETEKMIEPMRSKTMRVHKHIAEQTERVV</sequence>
<feature type="domain" description="FHA" evidence="2">
    <location>
        <begin position="28"/>
        <end position="78"/>
    </location>
</feature>
<dbReference type="SMART" id="SM00240">
    <property type="entry name" value="FHA"/>
    <property type="match status" value="1"/>
</dbReference>
<feature type="compositionally biased region" description="Basic and acidic residues" evidence="1">
    <location>
        <begin position="156"/>
        <end position="165"/>
    </location>
</feature>
<name>A0ABD1AXA3_CARAN</name>
<accession>A0ABD1AXA3</accession>
<organism evidence="3 4">
    <name type="scientific">Cardamine amara subsp. amara</name>
    <dbReference type="NCBI Taxonomy" id="228776"/>
    <lineage>
        <taxon>Eukaryota</taxon>
        <taxon>Viridiplantae</taxon>
        <taxon>Streptophyta</taxon>
        <taxon>Embryophyta</taxon>
        <taxon>Tracheophyta</taxon>
        <taxon>Spermatophyta</taxon>
        <taxon>Magnoliopsida</taxon>
        <taxon>eudicotyledons</taxon>
        <taxon>Gunneridae</taxon>
        <taxon>Pentapetalae</taxon>
        <taxon>rosids</taxon>
        <taxon>malvids</taxon>
        <taxon>Brassicales</taxon>
        <taxon>Brassicaceae</taxon>
        <taxon>Cardamineae</taxon>
        <taxon>Cardamine</taxon>
    </lineage>
</organism>
<dbReference type="EMBL" id="JBANAX010000379">
    <property type="protein sequence ID" value="KAL1211383.1"/>
    <property type="molecule type" value="Genomic_DNA"/>
</dbReference>
<dbReference type="InterPro" id="IPR000253">
    <property type="entry name" value="FHA_dom"/>
</dbReference>
<feature type="compositionally biased region" description="Basic and acidic residues" evidence="1">
    <location>
        <begin position="381"/>
        <end position="398"/>
    </location>
</feature>